<proteinExistence type="predicted"/>
<evidence type="ECO:0000256" key="2">
    <source>
        <dbReference type="ARBA" id="ARBA00022741"/>
    </source>
</evidence>
<feature type="domain" description="Aminoacyl-tRNA synthetase class II (D/K/N)" evidence="5">
    <location>
        <begin position="63"/>
        <end position="108"/>
    </location>
</feature>
<dbReference type="PANTHER" id="PTHR42918:SF15">
    <property type="entry name" value="LYSINE--TRNA LIGASE, CHLOROPLASTIC_MITOCHONDRIAL"/>
    <property type="match status" value="1"/>
</dbReference>
<comment type="caution">
    <text evidence="6">The sequence shown here is derived from an EMBL/GenBank/DDBJ whole genome shotgun (WGS) entry which is preliminary data.</text>
</comment>
<evidence type="ECO:0000259" key="5">
    <source>
        <dbReference type="Pfam" id="PF00152"/>
    </source>
</evidence>
<keyword evidence="3" id="KW-0067">ATP-binding</keyword>
<evidence type="ECO:0000313" key="6">
    <source>
        <dbReference type="EMBL" id="NJX17463.1"/>
    </source>
</evidence>
<dbReference type="InterPro" id="IPR045864">
    <property type="entry name" value="aa-tRNA-synth_II/BPL/LPL"/>
</dbReference>
<keyword evidence="1 6" id="KW-0436">Ligase</keyword>
<dbReference type="Proteomes" id="UP000760545">
    <property type="component" value="Unassembled WGS sequence"/>
</dbReference>
<reference evidence="6 7" key="1">
    <citation type="submission" date="2020-03" db="EMBL/GenBank/DDBJ databases">
        <title>Tamlana sp. nov, isolated from XXX.</title>
        <authorList>
            <person name="Cao W.R."/>
        </authorList>
    </citation>
    <scope>NUCLEOTIDE SEQUENCE [LARGE SCALE GENOMIC DNA]</scope>
    <source>
        <strain evidence="6 7">HST1-43</strain>
    </source>
</reference>
<sequence>NDVYKKLLDIGDFIGIEGKLFKTQVGEKTVMVENFTLLSKSLKPLPLPKTDKEGNTFDEFNDPELRYRQRYADLVVNPKVKDIFVKRTKLFNAMRNFFNDKGYFEVET</sequence>
<dbReference type="Pfam" id="PF00152">
    <property type="entry name" value="tRNA-synt_2"/>
    <property type="match status" value="1"/>
</dbReference>
<dbReference type="SUPFAM" id="SSF50249">
    <property type="entry name" value="Nucleic acid-binding proteins"/>
    <property type="match status" value="1"/>
</dbReference>
<evidence type="ECO:0000256" key="3">
    <source>
        <dbReference type="ARBA" id="ARBA00022840"/>
    </source>
</evidence>
<dbReference type="CDD" id="cd04322">
    <property type="entry name" value="LysRS_N"/>
    <property type="match status" value="1"/>
</dbReference>
<keyword evidence="2" id="KW-0547">Nucleotide-binding</keyword>
<feature type="non-terminal residue" evidence="6">
    <location>
        <position position="108"/>
    </location>
</feature>
<evidence type="ECO:0000256" key="4">
    <source>
        <dbReference type="ARBA" id="ARBA00023146"/>
    </source>
</evidence>
<dbReference type="GO" id="GO:0016874">
    <property type="term" value="F:ligase activity"/>
    <property type="evidence" value="ECO:0007669"/>
    <property type="project" value="UniProtKB-KW"/>
</dbReference>
<dbReference type="InterPro" id="IPR004364">
    <property type="entry name" value="Aa-tRNA-synt_II"/>
</dbReference>
<keyword evidence="4" id="KW-0030">Aminoacyl-tRNA synthetase</keyword>
<feature type="non-terminal residue" evidence="6">
    <location>
        <position position="1"/>
    </location>
</feature>
<dbReference type="InterPro" id="IPR044136">
    <property type="entry name" value="Lys-tRNA-ligase_II_N"/>
</dbReference>
<organism evidence="6 7">
    <name type="scientific">Tamlana crocina</name>
    <dbReference type="NCBI Taxonomy" id="393006"/>
    <lineage>
        <taxon>Bacteria</taxon>
        <taxon>Pseudomonadati</taxon>
        <taxon>Bacteroidota</taxon>
        <taxon>Flavobacteriia</taxon>
        <taxon>Flavobacteriales</taxon>
        <taxon>Flavobacteriaceae</taxon>
        <taxon>Tamlana</taxon>
    </lineage>
</organism>
<dbReference type="EMBL" id="JAAVJS010000666">
    <property type="protein sequence ID" value="NJX17463.1"/>
    <property type="molecule type" value="Genomic_DNA"/>
</dbReference>
<dbReference type="InterPro" id="IPR012340">
    <property type="entry name" value="NA-bd_OB-fold"/>
</dbReference>
<gene>
    <name evidence="6" type="ORF">HC176_18495</name>
</gene>
<dbReference type="RefSeq" id="WP_342448726.1">
    <property type="nucleotide sequence ID" value="NZ_JAAVJS010000666.1"/>
</dbReference>
<dbReference type="Gene3D" id="3.30.930.10">
    <property type="entry name" value="Bira Bifunctional Protein, Domain 2"/>
    <property type="match status" value="1"/>
</dbReference>
<evidence type="ECO:0000313" key="7">
    <source>
        <dbReference type="Proteomes" id="UP000760545"/>
    </source>
</evidence>
<evidence type="ECO:0000256" key="1">
    <source>
        <dbReference type="ARBA" id="ARBA00022598"/>
    </source>
</evidence>
<protein>
    <submittedName>
        <fullName evidence="6">Lysine--tRNA ligase</fullName>
    </submittedName>
</protein>
<accession>A0ABX1DKH6</accession>
<dbReference type="SUPFAM" id="SSF55681">
    <property type="entry name" value="Class II aaRS and biotin synthetases"/>
    <property type="match status" value="1"/>
</dbReference>
<dbReference type="PANTHER" id="PTHR42918">
    <property type="entry name" value="LYSYL-TRNA SYNTHETASE"/>
    <property type="match status" value="1"/>
</dbReference>
<keyword evidence="7" id="KW-1185">Reference proteome</keyword>
<dbReference type="Gene3D" id="2.40.50.140">
    <property type="entry name" value="Nucleic acid-binding proteins"/>
    <property type="match status" value="1"/>
</dbReference>
<name>A0ABX1DKH6_9FLAO</name>